<evidence type="ECO:0000313" key="2">
    <source>
        <dbReference type="EMBL" id="GFH33791.1"/>
    </source>
</evidence>
<feature type="non-terminal residue" evidence="2">
    <location>
        <position position="43"/>
    </location>
</feature>
<dbReference type="Proteomes" id="UP000485058">
    <property type="component" value="Unassembled WGS sequence"/>
</dbReference>
<keyword evidence="3" id="KW-1185">Reference proteome</keyword>
<dbReference type="AlphaFoldDB" id="A0A6A0ANK6"/>
<evidence type="ECO:0000256" key="1">
    <source>
        <dbReference type="SAM" id="MobiDB-lite"/>
    </source>
</evidence>
<sequence length="43" mass="4624">LHDLQHSSMCFIPPEGYGLGLQGNSQDYHNPANSLLPEVLSSG</sequence>
<gene>
    <name evidence="2" type="ORF">HaLaN_33212</name>
</gene>
<feature type="compositionally biased region" description="Polar residues" evidence="1">
    <location>
        <begin position="22"/>
        <end position="33"/>
    </location>
</feature>
<accession>A0A6A0ANK6</accession>
<organism evidence="2 3">
    <name type="scientific">Haematococcus lacustris</name>
    <name type="common">Green alga</name>
    <name type="synonym">Haematococcus pluvialis</name>
    <dbReference type="NCBI Taxonomy" id="44745"/>
    <lineage>
        <taxon>Eukaryota</taxon>
        <taxon>Viridiplantae</taxon>
        <taxon>Chlorophyta</taxon>
        <taxon>core chlorophytes</taxon>
        <taxon>Chlorophyceae</taxon>
        <taxon>CS clade</taxon>
        <taxon>Chlamydomonadales</taxon>
        <taxon>Haematococcaceae</taxon>
        <taxon>Haematococcus</taxon>
    </lineage>
</organism>
<protein>
    <submittedName>
        <fullName evidence="2">Uncharacterized protein</fullName>
    </submittedName>
</protein>
<proteinExistence type="predicted"/>
<reference evidence="2 3" key="1">
    <citation type="submission" date="2020-02" db="EMBL/GenBank/DDBJ databases">
        <title>Draft genome sequence of Haematococcus lacustris strain NIES-144.</title>
        <authorList>
            <person name="Morimoto D."/>
            <person name="Nakagawa S."/>
            <person name="Yoshida T."/>
            <person name="Sawayama S."/>
        </authorList>
    </citation>
    <scope>NUCLEOTIDE SEQUENCE [LARGE SCALE GENOMIC DNA]</scope>
    <source>
        <strain evidence="2 3">NIES-144</strain>
    </source>
</reference>
<evidence type="ECO:0000313" key="3">
    <source>
        <dbReference type="Proteomes" id="UP000485058"/>
    </source>
</evidence>
<comment type="caution">
    <text evidence="2">The sequence shown here is derived from an EMBL/GenBank/DDBJ whole genome shotgun (WGS) entry which is preliminary data.</text>
</comment>
<dbReference type="EMBL" id="BLLF01009677">
    <property type="protein sequence ID" value="GFH33791.1"/>
    <property type="molecule type" value="Genomic_DNA"/>
</dbReference>
<feature type="non-terminal residue" evidence="2">
    <location>
        <position position="1"/>
    </location>
</feature>
<feature type="region of interest" description="Disordered" evidence="1">
    <location>
        <begin position="22"/>
        <end position="43"/>
    </location>
</feature>
<name>A0A6A0ANK6_HAELA</name>